<dbReference type="InterPro" id="IPR047640">
    <property type="entry name" value="RpiR-like"/>
</dbReference>
<dbReference type="Gene3D" id="1.10.10.10">
    <property type="entry name" value="Winged helix-like DNA-binding domain superfamily/Winged helix DNA-binding domain"/>
    <property type="match status" value="1"/>
</dbReference>
<keyword evidence="7" id="KW-1185">Reference proteome</keyword>
<dbReference type="CDD" id="cd05013">
    <property type="entry name" value="SIS_RpiR"/>
    <property type="match status" value="1"/>
</dbReference>
<sequence>MILTRLRHELDNLSKSERRIAEVILADPEAAVHATTAEIARKAEVSDPMISRLCRGLGCKGFPEFKVQLAQNLAKNTSYVTRSVSVNDNADTYVNKLISANQGALEYLRKELDISTIEAAVEALDKAKRIEIFGMGGCSSIAQDAQHKLFRLGTPTIAYEDNLKQRMAAAAADEHSVILFISFTGRTHATIETAHTAKLSGAKVIAITEPNSPLAAASDIVITSGSELEDTTIYVPMTTRIMILTIIDILATGLALKRSPGIDEHLKKIKESLDNTKAERK</sequence>
<dbReference type="PANTHER" id="PTHR30514">
    <property type="entry name" value="GLUCOKINASE"/>
    <property type="match status" value="1"/>
</dbReference>
<evidence type="ECO:0000313" key="6">
    <source>
        <dbReference type="EMBL" id="NHO66392.1"/>
    </source>
</evidence>
<dbReference type="GO" id="GO:0003700">
    <property type="term" value="F:DNA-binding transcription factor activity"/>
    <property type="evidence" value="ECO:0007669"/>
    <property type="project" value="InterPro"/>
</dbReference>
<dbReference type="InterPro" id="IPR000281">
    <property type="entry name" value="HTH_RpiR"/>
</dbReference>
<keyword evidence="3" id="KW-0804">Transcription</keyword>
<dbReference type="InterPro" id="IPR001347">
    <property type="entry name" value="SIS_dom"/>
</dbReference>
<dbReference type="NCBIfam" id="NF008451">
    <property type="entry name" value="PRK11302.1"/>
    <property type="match status" value="1"/>
</dbReference>
<dbReference type="InterPro" id="IPR009057">
    <property type="entry name" value="Homeodomain-like_sf"/>
</dbReference>
<dbReference type="PROSITE" id="PS51464">
    <property type="entry name" value="SIS"/>
    <property type="match status" value="1"/>
</dbReference>
<dbReference type="Pfam" id="PF01380">
    <property type="entry name" value="SIS"/>
    <property type="match status" value="1"/>
</dbReference>
<evidence type="ECO:0000256" key="3">
    <source>
        <dbReference type="ARBA" id="ARBA00023163"/>
    </source>
</evidence>
<organism evidence="6 7">
    <name type="scientific">Pseudomaricurvus hydrocarbonicus</name>
    <dbReference type="NCBI Taxonomy" id="1470433"/>
    <lineage>
        <taxon>Bacteria</taxon>
        <taxon>Pseudomonadati</taxon>
        <taxon>Pseudomonadota</taxon>
        <taxon>Gammaproteobacteria</taxon>
        <taxon>Cellvibrionales</taxon>
        <taxon>Cellvibrionaceae</taxon>
        <taxon>Pseudomaricurvus</taxon>
    </lineage>
</organism>
<dbReference type="PANTHER" id="PTHR30514:SF1">
    <property type="entry name" value="HTH-TYPE TRANSCRIPTIONAL REGULATOR HEXR-RELATED"/>
    <property type="match status" value="1"/>
</dbReference>
<evidence type="ECO:0000259" key="4">
    <source>
        <dbReference type="PROSITE" id="PS51071"/>
    </source>
</evidence>
<dbReference type="EMBL" id="JAAONZ010000009">
    <property type="protein sequence ID" value="NHO66392.1"/>
    <property type="molecule type" value="Genomic_DNA"/>
</dbReference>
<protein>
    <submittedName>
        <fullName evidence="6">Transcriptional regulator HexR</fullName>
    </submittedName>
</protein>
<evidence type="ECO:0000256" key="1">
    <source>
        <dbReference type="ARBA" id="ARBA00023015"/>
    </source>
</evidence>
<keyword evidence="1" id="KW-0805">Transcription regulation</keyword>
<feature type="domain" description="HTH rpiR-type" evidence="4">
    <location>
        <begin position="1"/>
        <end position="76"/>
    </location>
</feature>
<dbReference type="Proteomes" id="UP000787472">
    <property type="component" value="Unassembled WGS sequence"/>
</dbReference>
<accession>A0A9E5K0K7</accession>
<evidence type="ECO:0000259" key="5">
    <source>
        <dbReference type="PROSITE" id="PS51464"/>
    </source>
</evidence>
<dbReference type="InterPro" id="IPR035472">
    <property type="entry name" value="RpiR-like_SIS"/>
</dbReference>
<feature type="domain" description="SIS" evidence="5">
    <location>
        <begin position="120"/>
        <end position="260"/>
    </location>
</feature>
<dbReference type="InterPro" id="IPR036388">
    <property type="entry name" value="WH-like_DNA-bd_sf"/>
</dbReference>
<comment type="caution">
    <text evidence="6">The sequence shown here is derived from an EMBL/GenBank/DDBJ whole genome shotgun (WGS) entry which is preliminary data.</text>
</comment>
<proteinExistence type="predicted"/>
<reference evidence="6" key="1">
    <citation type="submission" date="2020-03" db="EMBL/GenBank/DDBJ databases">
        <authorList>
            <person name="Guo F."/>
        </authorList>
    </citation>
    <scope>NUCLEOTIDE SEQUENCE</scope>
    <source>
        <strain evidence="6">JCM 30134</strain>
    </source>
</reference>
<dbReference type="Pfam" id="PF01418">
    <property type="entry name" value="HTH_6"/>
    <property type="match status" value="1"/>
</dbReference>
<evidence type="ECO:0000256" key="2">
    <source>
        <dbReference type="ARBA" id="ARBA00023125"/>
    </source>
</evidence>
<dbReference type="SUPFAM" id="SSF46689">
    <property type="entry name" value="Homeodomain-like"/>
    <property type="match status" value="1"/>
</dbReference>
<dbReference type="AlphaFoldDB" id="A0A9E5K0K7"/>
<dbReference type="PROSITE" id="PS51071">
    <property type="entry name" value="HTH_RPIR"/>
    <property type="match status" value="1"/>
</dbReference>
<dbReference type="RefSeq" id="WP_167187108.1">
    <property type="nucleotide sequence ID" value="NZ_JAAONZ010000009.1"/>
</dbReference>
<evidence type="ECO:0000313" key="7">
    <source>
        <dbReference type="Proteomes" id="UP000787472"/>
    </source>
</evidence>
<dbReference type="GO" id="GO:1901135">
    <property type="term" value="P:carbohydrate derivative metabolic process"/>
    <property type="evidence" value="ECO:0007669"/>
    <property type="project" value="InterPro"/>
</dbReference>
<dbReference type="GO" id="GO:0003677">
    <property type="term" value="F:DNA binding"/>
    <property type="evidence" value="ECO:0007669"/>
    <property type="project" value="UniProtKB-KW"/>
</dbReference>
<dbReference type="InterPro" id="IPR046348">
    <property type="entry name" value="SIS_dom_sf"/>
</dbReference>
<keyword evidence="2" id="KW-0238">DNA-binding</keyword>
<dbReference type="SUPFAM" id="SSF53697">
    <property type="entry name" value="SIS domain"/>
    <property type="match status" value="1"/>
</dbReference>
<name>A0A9E5K0K7_9GAMM</name>
<dbReference type="GO" id="GO:0097367">
    <property type="term" value="F:carbohydrate derivative binding"/>
    <property type="evidence" value="ECO:0007669"/>
    <property type="project" value="InterPro"/>
</dbReference>
<dbReference type="Gene3D" id="3.40.50.10490">
    <property type="entry name" value="Glucose-6-phosphate isomerase like protein, domain 1"/>
    <property type="match status" value="1"/>
</dbReference>
<gene>
    <name evidence="6" type="primary">hexR</name>
    <name evidence="6" type="ORF">G8770_12665</name>
</gene>